<keyword evidence="3" id="KW-0235">DNA replication</keyword>
<gene>
    <name evidence="13" type="ORF">MUN53_11200</name>
</gene>
<keyword evidence="14" id="KW-1185">Reference proteome</keyword>
<sequence>MAIEIEKVLICSLLVSRKAMDTGVAELRPEMFENPDLGFVFQCIREVYNRGIQPDFMMIELEMRKTDEERFTRLNGLSFLLDYVRNIRYEANTETYIAEVRRRFQLRSLKSLFEQMSLKVAEASAQPEQITDALEQHLARFYEQSLTDEPLQPLEVLAVEAVEWQRLRRSGDGRVIQIASGLEEFDYVTGGFHKGELTILGGRPSDGKTAVALQMALNIARQGHPVCFFSLEMSSLQILNRVLTGMTGINPDCLRVELPTDREMAELERAVGLLKGLPFYLDYTAGSSLDAIRTKAMMQRRKGKCAMIVIDYLHLLGGAVGKGETTEQVVSRHVQGLKRLALQLDCPILALSQMNRACETRTERGGIPVMSDLRDSGTIEQIADCVTFVHRPERHGILEDEKGNSLKGVGRLYVLKNRNGATGLARFRYNESFTIITNYRQKDRQTRLDL</sequence>
<dbReference type="InterPro" id="IPR007694">
    <property type="entry name" value="DNA_helicase_DnaB-like_C"/>
</dbReference>
<dbReference type="InterPro" id="IPR027417">
    <property type="entry name" value="P-loop_NTPase"/>
</dbReference>
<accession>A0ABT0C2D4</accession>
<evidence type="ECO:0000256" key="5">
    <source>
        <dbReference type="ARBA" id="ARBA00022801"/>
    </source>
</evidence>
<keyword evidence="8" id="KW-0238">DNA-binding</keyword>
<comment type="caution">
    <text evidence="13">The sequence shown here is derived from an EMBL/GenBank/DDBJ whole genome shotgun (WGS) entry which is preliminary data.</text>
</comment>
<evidence type="ECO:0000256" key="3">
    <source>
        <dbReference type="ARBA" id="ARBA00022705"/>
    </source>
</evidence>
<keyword evidence="9" id="KW-0413">Isomerase</keyword>
<keyword evidence="2" id="KW-0639">Primosome</keyword>
<name>A0ABT0C2D4_9BACT</name>
<dbReference type="PANTHER" id="PTHR30153:SF2">
    <property type="entry name" value="REPLICATIVE DNA HELICASE"/>
    <property type="match status" value="1"/>
</dbReference>
<evidence type="ECO:0000256" key="9">
    <source>
        <dbReference type="ARBA" id="ARBA00023235"/>
    </source>
</evidence>
<comment type="catalytic activity">
    <reaction evidence="11">
        <text>ATP + H2O = ADP + phosphate + H(+)</text>
        <dbReference type="Rhea" id="RHEA:13065"/>
        <dbReference type="ChEBI" id="CHEBI:15377"/>
        <dbReference type="ChEBI" id="CHEBI:15378"/>
        <dbReference type="ChEBI" id="CHEBI:30616"/>
        <dbReference type="ChEBI" id="CHEBI:43474"/>
        <dbReference type="ChEBI" id="CHEBI:456216"/>
        <dbReference type="EC" id="5.6.2.3"/>
    </reaction>
</comment>
<evidence type="ECO:0000256" key="1">
    <source>
        <dbReference type="ARBA" id="ARBA00008428"/>
    </source>
</evidence>
<evidence type="ECO:0000256" key="6">
    <source>
        <dbReference type="ARBA" id="ARBA00022806"/>
    </source>
</evidence>
<evidence type="ECO:0000256" key="8">
    <source>
        <dbReference type="ARBA" id="ARBA00023125"/>
    </source>
</evidence>
<dbReference type="Pfam" id="PF00772">
    <property type="entry name" value="DnaB"/>
    <property type="match status" value="1"/>
</dbReference>
<evidence type="ECO:0000313" key="14">
    <source>
        <dbReference type="Proteomes" id="UP001165444"/>
    </source>
</evidence>
<dbReference type="EMBL" id="JAKZMM010000027">
    <property type="protein sequence ID" value="MCJ2381174.1"/>
    <property type="molecule type" value="Genomic_DNA"/>
</dbReference>
<protein>
    <recommendedName>
        <fullName evidence="10">DNA 5'-3' helicase</fullName>
        <ecNumber evidence="10">5.6.2.3</ecNumber>
    </recommendedName>
</protein>
<dbReference type="SUPFAM" id="SSF48024">
    <property type="entry name" value="N-terminal domain of DnaB helicase"/>
    <property type="match status" value="1"/>
</dbReference>
<organism evidence="13 14">
    <name type="scientific">Parabacteroides faecalis</name>
    <dbReference type="NCBI Taxonomy" id="2924040"/>
    <lineage>
        <taxon>Bacteria</taxon>
        <taxon>Pseudomonadati</taxon>
        <taxon>Bacteroidota</taxon>
        <taxon>Bacteroidia</taxon>
        <taxon>Bacteroidales</taxon>
        <taxon>Tannerellaceae</taxon>
        <taxon>Parabacteroides</taxon>
    </lineage>
</organism>
<evidence type="ECO:0000256" key="10">
    <source>
        <dbReference type="ARBA" id="ARBA00044969"/>
    </source>
</evidence>
<evidence type="ECO:0000259" key="12">
    <source>
        <dbReference type="PROSITE" id="PS51199"/>
    </source>
</evidence>
<dbReference type="Gene3D" id="1.10.860.10">
    <property type="entry name" value="DNAb Helicase, Chain A"/>
    <property type="match status" value="1"/>
</dbReference>
<evidence type="ECO:0000256" key="11">
    <source>
        <dbReference type="ARBA" id="ARBA00048954"/>
    </source>
</evidence>
<evidence type="ECO:0000256" key="4">
    <source>
        <dbReference type="ARBA" id="ARBA00022741"/>
    </source>
</evidence>
<dbReference type="SUPFAM" id="SSF52540">
    <property type="entry name" value="P-loop containing nucleoside triphosphate hydrolases"/>
    <property type="match status" value="1"/>
</dbReference>
<dbReference type="Pfam" id="PF03796">
    <property type="entry name" value="DnaB_C"/>
    <property type="match status" value="1"/>
</dbReference>
<dbReference type="PANTHER" id="PTHR30153">
    <property type="entry name" value="REPLICATIVE DNA HELICASE DNAB"/>
    <property type="match status" value="1"/>
</dbReference>
<evidence type="ECO:0000313" key="13">
    <source>
        <dbReference type="EMBL" id="MCJ2381174.1"/>
    </source>
</evidence>
<dbReference type="Proteomes" id="UP001165444">
    <property type="component" value="Unassembled WGS sequence"/>
</dbReference>
<keyword evidence="5" id="KW-0378">Hydrolase</keyword>
<dbReference type="EC" id="5.6.2.3" evidence="10"/>
<dbReference type="PROSITE" id="PS51199">
    <property type="entry name" value="SF4_HELICASE"/>
    <property type="match status" value="1"/>
</dbReference>
<keyword evidence="4" id="KW-0547">Nucleotide-binding</keyword>
<evidence type="ECO:0000256" key="7">
    <source>
        <dbReference type="ARBA" id="ARBA00022840"/>
    </source>
</evidence>
<proteinExistence type="inferred from homology"/>
<dbReference type="Gene3D" id="3.40.50.300">
    <property type="entry name" value="P-loop containing nucleotide triphosphate hydrolases"/>
    <property type="match status" value="1"/>
</dbReference>
<dbReference type="InterPro" id="IPR036185">
    <property type="entry name" value="DNA_heli_DnaB-like_N_sf"/>
</dbReference>
<keyword evidence="6" id="KW-0347">Helicase</keyword>
<dbReference type="InterPro" id="IPR016136">
    <property type="entry name" value="DNA_helicase_N/primase_C"/>
</dbReference>
<dbReference type="InterPro" id="IPR007693">
    <property type="entry name" value="DNA_helicase_DnaB-like_N"/>
</dbReference>
<evidence type="ECO:0000256" key="2">
    <source>
        <dbReference type="ARBA" id="ARBA00022515"/>
    </source>
</evidence>
<keyword evidence="7" id="KW-0067">ATP-binding</keyword>
<dbReference type="RefSeq" id="WP_243325493.1">
    <property type="nucleotide sequence ID" value="NZ_JAKZMM010000027.1"/>
</dbReference>
<comment type="similarity">
    <text evidence="1">Belongs to the helicase family. DnaB subfamily.</text>
</comment>
<feature type="domain" description="SF4 helicase" evidence="12">
    <location>
        <begin position="171"/>
        <end position="443"/>
    </location>
</feature>
<reference evidence="13 14" key="1">
    <citation type="submission" date="2022-03" db="EMBL/GenBank/DDBJ databases">
        <title>Parabacteroides sp. nov. isolated from swine feces.</title>
        <authorList>
            <person name="Bak J.E."/>
        </authorList>
    </citation>
    <scope>NUCLEOTIDE SEQUENCE [LARGE SCALE GENOMIC DNA]</scope>
    <source>
        <strain evidence="13 14">AGMB00274</strain>
    </source>
</reference>